<dbReference type="InterPro" id="IPR006906">
    <property type="entry name" value="Timeless_N"/>
</dbReference>
<dbReference type="PANTHER" id="PTHR22940">
    <property type="entry name" value="TIMEOUT/TIMELESS-2"/>
    <property type="match status" value="1"/>
</dbReference>
<feature type="region of interest" description="Disordered" evidence="4">
    <location>
        <begin position="889"/>
        <end position="950"/>
    </location>
</feature>
<reference evidence="7" key="2">
    <citation type="submission" date="2025-08" db="UniProtKB">
        <authorList>
            <consortium name="RefSeq"/>
        </authorList>
    </citation>
    <scope>IDENTIFICATION</scope>
</reference>
<feature type="compositionally biased region" description="Basic and acidic residues" evidence="4">
    <location>
        <begin position="562"/>
        <end position="575"/>
    </location>
</feature>
<feature type="domain" description="Timeless N-terminal" evidence="5">
    <location>
        <begin position="25"/>
        <end position="285"/>
    </location>
</feature>
<accession>A0ABM1G8H4</accession>
<dbReference type="InterPro" id="IPR044998">
    <property type="entry name" value="Timeless"/>
</dbReference>
<gene>
    <name evidence="7" type="primary">LOC107012189</name>
</gene>
<feature type="compositionally biased region" description="Polar residues" evidence="4">
    <location>
        <begin position="673"/>
        <end position="685"/>
    </location>
</feature>
<feature type="region of interest" description="Disordered" evidence="4">
    <location>
        <begin position="671"/>
        <end position="698"/>
    </location>
</feature>
<sequence length="1294" mass="146406">MEGLSIICAGLGIIEEDDDGNRIGYTKGDYCLDNLKDLLRFLRRDDPQTREVFKQVCKWNIVGKDLIPIIEYCQDDRNLLLNAVKVMVFLTMPIEPTSNDIPQQIELLWGIKSSITFSEAVPVIMSLLESPLENLACEAFTEDDWKMVQLVLTLFRNVLAIQDISTQQKSGGSMIEFVFLRDRFLELLFKENIMEVILVLSQQVGGSCSYLRHDNLLLLETFYYIFMGQLPELIAKAHFKDPKVDEDNDTSINSLKDIMEEERQKRKVIRQRNLGCYTQFSGTFTRFSLDGSKTLIKGNPCSVSNDPLIIAHTKHRGPAKRTVWDQGRVPATNNKILNLLYDFINQFLEGGYNVLMQSVRDDIEKEHHAIQISDIVIFFQVAQFVTSFQYNKFLNQPHEEVDAQEPMDSRAGSTLFRGCICGPIAESLNISMFQLVLSRWCFSLETLKETNDCKFLYVAGSLIKTMLLMLELVLKQSPEDSKEHRTSRILLYKLFYDQTEEGMTQFLLTQIKSFDTHKQAKSYLADLVEIINTVIKLMENLQARGSLRISKKLRKKRPKTAVTDDKKENDDEMIRDSASVGLPVGGSSHEFRDTGLAHNGEDAIDSNKIDEHIGCTTVNEDQMVVESTDTTHNNAAGSGSEKSNNLHVVGKGEENITILDQVNQHVPLEAQSGRHQNTQPETQQKLSDDVNDDYSSGDENVLTTEDDLKISALVSTLANNATIHNLCWLLKYYKSNSIITNNSVIHILQKICDDLELSPMLYQLSLLIIFYDILEEQKSRPCREYESIVFFLTNLVRRMLAKMKSNPLLFIEVLFWKSRRECHYLTCDSMLKDLSQFKNGKNSSGVKMTGEIGSCEANGRTRRSLADALGDDEADFPLDFSDTVRKKAEVTNRSSQSLGEGAESPASISNDENDAMNGKQHLKKQKQSVEQESQREPKRRKLQALNDESRQKAEQLFERYKDSQNCCDLIAEALDPDGKISPLQVTRALKQLGYKIPRKKNTLNASAPDKRRSEVKVLESDLRLQNSDILEEGTSQRRHLHTRKRVQAFSQEQEQKIKDLFEQFKDHKRCSHMIANALDSEGTLSAAKISRKLKQLGLYVPKKRSLETNLQLMDEAGDASTKGSDNSDDETLLSMRRSKHQGKGSTSGGRENQNTRKKSSKDASDDELLTSLLVKTQKAVPQSEDGKLNINSIKTSSESDIEDKDAYDSERGELDQATAMEVTGFNNIASDVDAGNLATDLSSEQDVPPGNQQLQGKFHSELSDFEDDDASLEAPIITVSRRRLRMVIDVEEDD</sequence>
<evidence type="ECO:0000259" key="5">
    <source>
        <dbReference type="Pfam" id="PF04821"/>
    </source>
</evidence>
<proteinExistence type="predicted"/>
<feature type="compositionally biased region" description="Polar residues" evidence="4">
    <location>
        <begin position="1189"/>
        <end position="1198"/>
    </location>
</feature>
<evidence type="ECO:0000313" key="6">
    <source>
        <dbReference type="Proteomes" id="UP000694930"/>
    </source>
</evidence>
<feature type="region of interest" description="Disordered" evidence="4">
    <location>
        <begin position="1135"/>
        <end position="1211"/>
    </location>
</feature>
<dbReference type="PANTHER" id="PTHR22940:SF4">
    <property type="entry name" value="PROTEIN TIMELESS HOMOLOG"/>
    <property type="match status" value="1"/>
</dbReference>
<keyword evidence="3" id="KW-0131">Cell cycle</keyword>
<evidence type="ECO:0000256" key="3">
    <source>
        <dbReference type="ARBA" id="ARBA00023306"/>
    </source>
</evidence>
<keyword evidence="2" id="KW-0539">Nucleus</keyword>
<protein>
    <submittedName>
        <fullName evidence="7">Protein timeless homolog</fullName>
    </submittedName>
</protein>
<name>A0ABM1G8H4_SOLPN</name>
<comment type="subcellular location">
    <subcellularLocation>
        <location evidence="1">Nucleus</location>
    </subcellularLocation>
</comment>
<keyword evidence="6" id="KW-1185">Reference proteome</keyword>
<dbReference type="RefSeq" id="XP_015067443.1">
    <property type="nucleotide sequence ID" value="XM_015211957.2"/>
</dbReference>
<feature type="compositionally biased region" description="Basic and acidic residues" evidence="4">
    <location>
        <begin position="927"/>
        <end position="936"/>
    </location>
</feature>
<evidence type="ECO:0000256" key="1">
    <source>
        <dbReference type="ARBA" id="ARBA00004123"/>
    </source>
</evidence>
<dbReference type="Pfam" id="PF04821">
    <property type="entry name" value="TIMELESS"/>
    <property type="match status" value="1"/>
</dbReference>
<dbReference type="Proteomes" id="UP000694930">
    <property type="component" value="Chromosome 3"/>
</dbReference>
<evidence type="ECO:0000313" key="7">
    <source>
        <dbReference type="RefSeq" id="XP_015067443.1"/>
    </source>
</evidence>
<feature type="region of interest" description="Disordered" evidence="4">
    <location>
        <begin position="552"/>
        <end position="589"/>
    </location>
</feature>
<evidence type="ECO:0000256" key="2">
    <source>
        <dbReference type="ARBA" id="ARBA00023242"/>
    </source>
</evidence>
<reference evidence="6" key="1">
    <citation type="journal article" date="2014" name="Nat. Genet.">
        <title>The genome of the stress-tolerant wild tomato species Solanum pennellii.</title>
        <authorList>
            <person name="Bolger A."/>
            <person name="Scossa F."/>
            <person name="Bolger M.E."/>
            <person name="Lanz C."/>
            <person name="Maumus F."/>
            <person name="Tohge T."/>
            <person name="Quesneville H."/>
            <person name="Alseekh S."/>
            <person name="Sorensen I."/>
            <person name="Lichtenstein G."/>
            <person name="Fich E.A."/>
            <person name="Conte M."/>
            <person name="Keller H."/>
            <person name="Schneeberger K."/>
            <person name="Schwacke R."/>
            <person name="Ofner I."/>
            <person name="Vrebalov J."/>
            <person name="Xu Y."/>
            <person name="Osorio S."/>
            <person name="Aflitos S.A."/>
            <person name="Schijlen E."/>
            <person name="Jimenez-Gomez J.M."/>
            <person name="Ryngajllo M."/>
            <person name="Kimura S."/>
            <person name="Kumar R."/>
            <person name="Koenig D."/>
            <person name="Headland L.R."/>
            <person name="Maloof J.N."/>
            <person name="Sinha N."/>
            <person name="van Ham R.C."/>
            <person name="Lankhorst R.K."/>
            <person name="Mao L."/>
            <person name="Vogel A."/>
            <person name="Arsova B."/>
            <person name="Panstruga R."/>
            <person name="Fei Z."/>
            <person name="Rose J.K."/>
            <person name="Zamir D."/>
            <person name="Carrari F."/>
            <person name="Giovannoni J.J."/>
            <person name="Weigel D."/>
            <person name="Usadel B."/>
            <person name="Fernie A.R."/>
        </authorList>
    </citation>
    <scope>NUCLEOTIDE SEQUENCE [LARGE SCALE GENOMIC DNA]</scope>
    <source>
        <strain evidence="6">cv. LA0716</strain>
    </source>
</reference>
<dbReference type="GeneID" id="107012189"/>
<organism evidence="6 7">
    <name type="scientific">Solanum pennellii</name>
    <name type="common">Tomato</name>
    <name type="synonym">Lycopersicon pennellii</name>
    <dbReference type="NCBI Taxonomy" id="28526"/>
    <lineage>
        <taxon>Eukaryota</taxon>
        <taxon>Viridiplantae</taxon>
        <taxon>Streptophyta</taxon>
        <taxon>Embryophyta</taxon>
        <taxon>Tracheophyta</taxon>
        <taxon>Spermatophyta</taxon>
        <taxon>Magnoliopsida</taxon>
        <taxon>eudicotyledons</taxon>
        <taxon>Gunneridae</taxon>
        <taxon>Pentapetalae</taxon>
        <taxon>asterids</taxon>
        <taxon>lamiids</taxon>
        <taxon>Solanales</taxon>
        <taxon>Solanaceae</taxon>
        <taxon>Solanoideae</taxon>
        <taxon>Solaneae</taxon>
        <taxon>Solanum</taxon>
        <taxon>Solanum subgen. Lycopersicon</taxon>
    </lineage>
</organism>
<evidence type="ECO:0000256" key="4">
    <source>
        <dbReference type="SAM" id="MobiDB-lite"/>
    </source>
</evidence>